<evidence type="ECO:0008006" key="3">
    <source>
        <dbReference type="Google" id="ProtNLM"/>
    </source>
</evidence>
<feature type="region of interest" description="Disordered" evidence="1">
    <location>
        <begin position="155"/>
        <end position="184"/>
    </location>
</feature>
<proteinExistence type="predicted"/>
<dbReference type="PROSITE" id="PS51257">
    <property type="entry name" value="PROKAR_LIPOPROTEIN"/>
    <property type="match status" value="1"/>
</dbReference>
<evidence type="ECO:0000256" key="1">
    <source>
        <dbReference type="SAM" id="MobiDB-lite"/>
    </source>
</evidence>
<dbReference type="AlphaFoldDB" id="A0A484HGD0"/>
<name>A0A484HGD0_9BACT</name>
<gene>
    <name evidence="2" type="ORF">EPICR_30217</name>
</gene>
<organism evidence="2">
    <name type="scientific">uncultured Desulfobacteraceae bacterium</name>
    <dbReference type="NCBI Taxonomy" id="218296"/>
    <lineage>
        <taxon>Bacteria</taxon>
        <taxon>Pseudomonadati</taxon>
        <taxon>Thermodesulfobacteriota</taxon>
        <taxon>Desulfobacteria</taxon>
        <taxon>Desulfobacterales</taxon>
        <taxon>Desulfobacteraceae</taxon>
        <taxon>environmental samples</taxon>
    </lineage>
</organism>
<sequence length="184" mass="20836">MAMNRSHHRKNMWIFALIASASLIFIAGCAEMSGGRDGFPGQTRNRKKLPAYHDFNDVLIPPGYKLDKKSTFVFQTPGFSAGVLVFRGKIRLSPLIRFFNENMGEDNWRLVSSFKSPRTLLIYNKENRWCVINISTGDSKVEIWLAPTMENILKKNNPGALPGEARKRKGEPAPEDFDSGLFKK</sequence>
<protein>
    <recommendedName>
        <fullName evidence="3">Lipoprotein</fullName>
    </recommendedName>
</protein>
<dbReference type="EMBL" id="CAACVI010000023">
    <property type="protein sequence ID" value="VEN74282.1"/>
    <property type="molecule type" value="Genomic_DNA"/>
</dbReference>
<reference evidence="2" key="1">
    <citation type="submission" date="2019-01" db="EMBL/GenBank/DDBJ databases">
        <authorList>
            <consortium name="Genoscope - CEA"/>
            <person name="William W."/>
        </authorList>
    </citation>
    <scope>NUCLEOTIDE SEQUENCE</scope>
    <source>
        <strain evidence="2">CR-1</strain>
    </source>
</reference>
<evidence type="ECO:0000313" key="2">
    <source>
        <dbReference type="EMBL" id="VEN74282.1"/>
    </source>
</evidence>
<accession>A0A484HGD0</accession>